<dbReference type="EMBL" id="SSWL01000025">
    <property type="protein sequence ID" value="THJ26039.1"/>
    <property type="molecule type" value="Genomic_DNA"/>
</dbReference>
<dbReference type="CDD" id="cd06223">
    <property type="entry name" value="PRTases_typeI"/>
    <property type="match status" value="1"/>
</dbReference>
<comment type="caution">
    <text evidence="1">The sequence shown here is derived from an EMBL/GenBank/DDBJ whole genome shotgun (WGS) entry which is preliminary data.</text>
</comment>
<proteinExistence type="predicted"/>
<dbReference type="AlphaFoldDB" id="A0A4S5B342"/>
<organism evidence="1 2">
    <name type="scientific">Bifidobacterium longum subsp. infantis</name>
    <dbReference type="NCBI Taxonomy" id="1682"/>
    <lineage>
        <taxon>Bacteria</taxon>
        <taxon>Bacillati</taxon>
        <taxon>Actinomycetota</taxon>
        <taxon>Actinomycetes</taxon>
        <taxon>Bifidobacteriales</taxon>
        <taxon>Bifidobacteriaceae</taxon>
        <taxon>Bifidobacterium</taxon>
    </lineage>
</organism>
<dbReference type="Gene3D" id="3.40.50.2020">
    <property type="match status" value="1"/>
</dbReference>
<protein>
    <recommendedName>
        <fullName evidence="3">Phosphoribosyltransferase</fullName>
    </recommendedName>
</protein>
<dbReference type="InterPro" id="IPR029057">
    <property type="entry name" value="PRTase-like"/>
</dbReference>
<sequence>MSDPRQTSTGRQLELAKIERMGSYARGVIYHSKFGHVCPVCAGPKKTEYELCIACAGEAQQAFALRMDGVALADIVRFGHYAYKGEQMYRVMQGYKNADDPSASEYQKDIKYIAADALTVHYPCIAKIAGGMPTAWATIPSTRSSPKYGKPHILTKLVTPFMARKGIQKLQLQANAEKTHNHIDPRVFSLATESQQPDLAHVLLIEDSWTTGATVQSAAAMLRLHGAAYITVYCMSRIIDLDWIECNLGSKVAEGFRRLSYKDQCPWRLCRHPV</sequence>
<accession>A0A4S5B342</accession>
<evidence type="ECO:0008006" key="3">
    <source>
        <dbReference type="Google" id="ProtNLM"/>
    </source>
</evidence>
<evidence type="ECO:0000313" key="2">
    <source>
        <dbReference type="Proteomes" id="UP000306697"/>
    </source>
</evidence>
<dbReference type="Proteomes" id="UP000306697">
    <property type="component" value="Unassembled WGS sequence"/>
</dbReference>
<name>A0A4S5B342_BIFLI</name>
<dbReference type="InterPro" id="IPR000836">
    <property type="entry name" value="PRTase_dom"/>
</dbReference>
<reference evidence="1 2" key="1">
    <citation type="submission" date="2019-04" db="EMBL/GenBank/DDBJ databases">
        <title>Genome Announcement To Ensure Probiotic Safety of Bifidobacterium longum subsp infantis UBBI-01.</title>
        <authorList>
            <person name="Sulthana A."/>
            <person name="Lakshmi S.G."/>
            <person name="Madempudi R.S."/>
        </authorList>
    </citation>
    <scope>NUCLEOTIDE SEQUENCE [LARGE SCALE GENOMIC DNA]</scope>
    <source>
        <strain evidence="1 2">UBBI-01</strain>
    </source>
</reference>
<dbReference type="RefSeq" id="WP_136501135.1">
    <property type="nucleotide sequence ID" value="NZ_JAXCVP010000066.1"/>
</dbReference>
<dbReference type="SUPFAM" id="SSF53271">
    <property type="entry name" value="PRTase-like"/>
    <property type="match status" value="1"/>
</dbReference>
<evidence type="ECO:0000313" key="1">
    <source>
        <dbReference type="EMBL" id="THJ26039.1"/>
    </source>
</evidence>
<gene>
    <name evidence="1" type="ORF">E6L38_12125</name>
</gene>